<feature type="domain" description="FAS1" evidence="2">
    <location>
        <begin position="159"/>
        <end position="290"/>
    </location>
</feature>
<organism evidence="3 4">
    <name type="scientific">Carboxylicivirga linearis</name>
    <dbReference type="NCBI Taxonomy" id="1628157"/>
    <lineage>
        <taxon>Bacteria</taxon>
        <taxon>Pseudomonadati</taxon>
        <taxon>Bacteroidota</taxon>
        <taxon>Bacteroidia</taxon>
        <taxon>Marinilabiliales</taxon>
        <taxon>Marinilabiliaceae</taxon>
        <taxon>Carboxylicivirga</taxon>
    </lineage>
</organism>
<evidence type="ECO:0000313" key="4">
    <source>
        <dbReference type="Proteomes" id="UP000708576"/>
    </source>
</evidence>
<gene>
    <name evidence="3" type="ORF">KEM10_13595</name>
</gene>
<evidence type="ECO:0000256" key="1">
    <source>
        <dbReference type="SAM" id="SignalP"/>
    </source>
</evidence>
<reference evidence="3 4" key="1">
    <citation type="journal article" date="2015" name="Int. J. Syst. Evol. Microbiol.">
        <title>Carboxylicivirga linearis sp. nov., isolated from a sea cucumber culture pond.</title>
        <authorList>
            <person name="Wang F.Q."/>
            <person name="Zhou Y.X."/>
            <person name="Lin X.Z."/>
            <person name="Chen G.J."/>
            <person name="Du Z.J."/>
        </authorList>
    </citation>
    <scope>NUCLEOTIDE SEQUENCE [LARGE SCALE GENOMIC DNA]</scope>
    <source>
        <strain evidence="3 4">FB218</strain>
    </source>
</reference>
<proteinExistence type="predicted"/>
<dbReference type="SMART" id="SM00554">
    <property type="entry name" value="FAS1"/>
    <property type="match status" value="2"/>
</dbReference>
<feature type="domain" description="FAS1" evidence="2">
    <location>
        <begin position="294"/>
        <end position="363"/>
    </location>
</feature>
<protein>
    <submittedName>
        <fullName evidence="3">Fasciclin domain-containing protein</fullName>
    </submittedName>
</protein>
<evidence type="ECO:0000313" key="3">
    <source>
        <dbReference type="EMBL" id="MBS2099322.1"/>
    </source>
</evidence>
<dbReference type="InterPro" id="IPR036378">
    <property type="entry name" value="FAS1_dom_sf"/>
</dbReference>
<dbReference type="SUPFAM" id="SSF82153">
    <property type="entry name" value="FAS1 domain"/>
    <property type="match status" value="3"/>
</dbReference>
<dbReference type="InterPro" id="IPR000782">
    <property type="entry name" value="FAS1_domain"/>
</dbReference>
<name>A0ABS5JWQ9_9BACT</name>
<dbReference type="PANTHER" id="PTHR10900:SF77">
    <property type="entry name" value="FI19380P1"/>
    <property type="match status" value="1"/>
</dbReference>
<keyword evidence="1" id="KW-0732">Signal</keyword>
<feature type="non-terminal residue" evidence="3">
    <location>
        <position position="363"/>
    </location>
</feature>
<dbReference type="EMBL" id="JAGUCO010000009">
    <property type="protein sequence ID" value="MBS2099322.1"/>
    <property type="molecule type" value="Genomic_DNA"/>
</dbReference>
<feature type="domain" description="FAS1" evidence="2">
    <location>
        <begin position="24"/>
        <end position="156"/>
    </location>
</feature>
<feature type="chain" id="PRO_5045797095" evidence="1">
    <location>
        <begin position="28"/>
        <end position="363"/>
    </location>
</feature>
<dbReference type="InterPro" id="IPR050904">
    <property type="entry name" value="Adhesion/Biosynth-related"/>
</dbReference>
<dbReference type="Pfam" id="PF02469">
    <property type="entry name" value="Fasciclin"/>
    <property type="match status" value="3"/>
</dbReference>
<dbReference type="PANTHER" id="PTHR10900">
    <property type="entry name" value="PERIOSTIN-RELATED"/>
    <property type="match status" value="1"/>
</dbReference>
<sequence>MKRIYLYLKTSLFITLMMGLMPSVLNAQDEPAPPSENSIIFNHLSFFNDLIDDIVDNAPYTIFLPTEDSFQNLTDDQKNSLFVHPYTELIDVLKGHMVSGVVTSADLVDGQVLTSVNGSKLLLKNIDHSWYVNDILISDVDIHLKQSVIHRIDGVLFPTTTVYDIISDSESHTTLEAAIGAAGLDEALMGDGPFTVFAPTDDAFAALPEGTVEALLEDPEGTLTQILLYHVVGSKAMSTDLSDGDMIVTLQGKEVEIKIMDGKVYINDAMVTVADIEADNGVVHVIDAVLLPPTTTVYDIISDSEAHNTLEAAVGAAGLDEALMGDGPFTVFAPTDDAFAALPEGTVEALLEDPEGALTQILL</sequence>
<dbReference type="Gene3D" id="2.30.180.10">
    <property type="entry name" value="FAS1 domain"/>
    <property type="match status" value="3"/>
</dbReference>
<evidence type="ECO:0000259" key="2">
    <source>
        <dbReference type="PROSITE" id="PS50213"/>
    </source>
</evidence>
<dbReference type="PROSITE" id="PS50213">
    <property type="entry name" value="FAS1"/>
    <property type="match status" value="3"/>
</dbReference>
<keyword evidence="4" id="KW-1185">Reference proteome</keyword>
<accession>A0ABS5JWQ9</accession>
<dbReference type="RefSeq" id="WP_212216561.1">
    <property type="nucleotide sequence ID" value="NZ_JAGUCO010000009.1"/>
</dbReference>
<dbReference type="Proteomes" id="UP000708576">
    <property type="component" value="Unassembled WGS sequence"/>
</dbReference>
<feature type="signal peptide" evidence="1">
    <location>
        <begin position="1"/>
        <end position="27"/>
    </location>
</feature>
<comment type="caution">
    <text evidence="3">The sequence shown here is derived from an EMBL/GenBank/DDBJ whole genome shotgun (WGS) entry which is preliminary data.</text>
</comment>